<evidence type="ECO:0000256" key="1">
    <source>
        <dbReference type="ARBA" id="ARBA00001974"/>
    </source>
</evidence>
<evidence type="ECO:0000256" key="2">
    <source>
        <dbReference type="ARBA" id="ARBA00009347"/>
    </source>
</evidence>
<feature type="domain" description="Acyl-CoA oxidase/dehydrogenase middle" evidence="12">
    <location>
        <begin position="161"/>
        <end position="267"/>
    </location>
</feature>
<dbReference type="InterPro" id="IPR037069">
    <property type="entry name" value="AcylCoA_DH/ox_N_sf"/>
</dbReference>
<evidence type="ECO:0000259" key="14">
    <source>
        <dbReference type="Pfam" id="PF12806"/>
    </source>
</evidence>
<dbReference type="RefSeq" id="WP_099591410.1">
    <property type="nucleotide sequence ID" value="NZ_MDGM01000003.1"/>
</dbReference>
<dbReference type="AlphaFoldDB" id="A0A2G5KD88"/>
<dbReference type="EC" id="1.3.99.41" evidence="8"/>
<dbReference type="Pfam" id="PF00441">
    <property type="entry name" value="Acyl-CoA_dh_1"/>
    <property type="match status" value="1"/>
</dbReference>
<evidence type="ECO:0000256" key="6">
    <source>
        <dbReference type="ARBA" id="ARBA00051388"/>
    </source>
</evidence>
<dbReference type="InterPro" id="IPR013786">
    <property type="entry name" value="AcylCoA_DH/ox_N"/>
</dbReference>
<evidence type="ECO:0000259" key="12">
    <source>
        <dbReference type="Pfam" id="PF02770"/>
    </source>
</evidence>
<evidence type="ECO:0000256" key="10">
    <source>
        <dbReference type="RuleBase" id="RU362125"/>
    </source>
</evidence>
<dbReference type="InterPro" id="IPR046373">
    <property type="entry name" value="Acyl-CoA_Oxase/DH_mid-dom_sf"/>
</dbReference>
<dbReference type="FunFam" id="2.40.110.10:FF:000031">
    <property type="entry name" value="Acyl-CoA dehydrogenase, putative"/>
    <property type="match status" value="1"/>
</dbReference>
<accession>A0A2G5KD88</accession>
<comment type="cofactor">
    <cofactor evidence="1 10">
        <name>FAD</name>
        <dbReference type="ChEBI" id="CHEBI:57692"/>
    </cofactor>
</comment>
<reference evidence="15 16" key="1">
    <citation type="submission" date="2016-08" db="EMBL/GenBank/DDBJ databases">
        <title>Draft genome of Amylibacter sp. strain 4G11.</title>
        <authorList>
            <person name="Wong S.-K."/>
            <person name="Hamasaki K."/>
            <person name="Yoshizawa S."/>
        </authorList>
    </citation>
    <scope>NUCLEOTIDE SEQUENCE [LARGE SCALE GENOMIC DNA]</scope>
    <source>
        <strain evidence="15 16">4G11</strain>
    </source>
</reference>
<comment type="catalytic activity">
    <reaction evidence="6">
        <text>3-(methylsulfanyl)propanoyl-CoA + oxidized [electron-transfer flavoprotein] + H(+) = 3-(methylsulfanyl)acryloyl-CoA + reduced [electron-transfer flavoprotein]</text>
        <dbReference type="Rhea" id="RHEA:52612"/>
        <dbReference type="Rhea" id="RHEA-COMP:10685"/>
        <dbReference type="Rhea" id="RHEA-COMP:10686"/>
        <dbReference type="ChEBI" id="CHEBI:15378"/>
        <dbReference type="ChEBI" id="CHEBI:57692"/>
        <dbReference type="ChEBI" id="CHEBI:58307"/>
        <dbReference type="ChEBI" id="CHEBI:82815"/>
        <dbReference type="ChEBI" id="CHEBI:84994"/>
        <dbReference type="EC" id="1.3.99.41"/>
    </reaction>
    <physiologicalReaction direction="left-to-right" evidence="6">
        <dbReference type="Rhea" id="RHEA:52613"/>
    </physiologicalReaction>
</comment>
<evidence type="ECO:0000259" key="11">
    <source>
        <dbReference type="Pfam" id="PF00441"/>
    </source>
</evidence>
<evidence type="ECO:0000256" key="4">
    <source>
        <dbReference type="ARBA" id="ARBA00022827"/>
    </source>
</evidence>
<comment type="function">
    <text evidence="7">Involved in the assimilation of dimethylsulphoniopropionate (DMSP), an important compound in the fixation of carbon in marine phytoplankton, by mediating the conversion of 3-(methylthio)propanoyl-CoA (MMPA-CoA) to 3-(methylthio)acryloyl-CoA (MTA-CoA).</text>
</comment>
<feature type="domain" description="Acetyl-CoA dehydrogenase-like C-terminal" evidence="14">
    <location>
        <begin position="462"/>
        <end position="587"/>
    </location>
</feature>
<dbReference type="Pfam" id="PF02770">
    <property type="entry name" value="Acyl-CoA_dh_M"/>
    <property type="match status" value="1"/>
</dbReference>
<feature type="domain" description="Acyl-CoA dehydrogenase/oxidase N-terminal" evidence="13">
    <location>
        <begin position="39"/>
        <end position="155"/>
    </location>
</feature>
<organism evidence="15 16">
    <name type="scientific">Paramylibacter kogurei</name>
    <dbReference type="NCBI Taxonomy" id="1889778"/>
    <lineage>
        <taxon>Bacteria</taxon>
        <taxon>Pseudomonadati</taxon>
        <taxon>Pseudomonadota</taxon>
        <taxon>Alphaproteobacteria</taxon>
        <taxon>Rhodobacterales</taxon>
        <taxon>Paracoccaceae</taxon>
        <taxon>Paramylibacter</taxon>
    </lineage>
</organism>
<dbReference type="OrthoDB" id="9807883at2"/>
<dbReference type="EMBL" id="MDGM01000003">
    <property type="protein sequence ID" value="PIB26584.1"/>
    <property type="molecule type" value="Genomic_DNA"/>
</dbReference>
<dbReference type="InterPro" id="IPR025878">
    <property type="entry name" value="Acyl-CoA_dh-like_C_dom"/>
</dbReference>
<dbReference type="Proteomes" id="UP000231516">
    <property type="component" value="Unassembled WGS sequence"/>
</dbReference>
<dbReference type="SUPFAM" id="SSF47203">
    <property type="entry name" value="Acyl-CoA dehydrogenase C-terminal domain-like"/>
    <property type="match status" value="1"/>
</dbReference>
<gene>
    <name evidence="15" type="ORF">BFP76_11865</name>
</gene>
<dbReference type="InterPro" id="IPR009075">
    <property type="entry name" value="AcylCo_DH/oxidase_C"/>
</dbReference>
<evidence type="ECO:0000313" key="15">
    <source>
        <dbReference type="EMBL" id="PIB26584.1"/>
    </source>
</evidence>
<dbReference type="GO" id="GO:0016627">
    <property type="term" value="F:oxidoreductase activity, acting on the CH-CH group of donors"/>
    <property type="evidence" value="ECO:0007669"/>
    <property type="project" value="InterPro"/>
</dbReference>
<dbReference type="SUPFAM" id="SSF56645">
    <property type="entry name" value="Acyl-CoA dehydrogenase NM domain-like"/>
    <property type="match status" value="1"/>
</dbReference>
<dbReference type="Gene3D" id="1.10.540.10">
    <property type="entry name" value="Acyl-CoA dehydrogenase/oxidase, N-terminal domain"/>
    <property type="match status" value="1"/>
</dbReference>
<dbReference type="Gene3D" id="1.20.140.10">
    <property type="entry name" value="Butyryl-CoA Dehydrogenase, subunit A, domain 3"/>
    <property type="match status" value="1"/>
</dbReference>
<dbReference type="GO" id="GO:0050660">
    <property type="term" value="F:flavin adenine dinucleotide binding"/>
    <property type="evidence" value="ECO:0007669"/>
    <property type="project" value="InterPro"/>
</dbReference>
<keyword evidence="3 10" id="KW-0285">Flavoprotein</keyword>
<dbReference type="InterPro" id="IPR036250">
    <property type="entry name" value="AcylCo_DH-like_C"/>
</dbReference>
<dbReference type="InterPro" id="IPR052166">
    <property type="entry name" value="Diverse_Acyl-CoA_DH"/>
</dbReference>
<protein>
    <recommendedName>
        <fullName evidence="9">3-methylmercaptopropionyl-CoA dehydrogenase</fullName>
        <ecNumber evidence="8">1.3.99.41</ecNumber>
    </recommendedName>
</protein>
<keyword evidence="16" id="KW-1185">Reference proteome</keyword>
<keyword evidence="5 10" id="KW-0560">Oxidoreductase</keyword>
<dbReference type="Pfam" id="PF12806">
    <property type="entry name" value="Acyl-CoA_dh_C"/>
    <property type="match status" value="1"/>
</dbReference>
<dbReference type="Pfam" id="PF02771">
    <property type="entry name" value="Acyl-CoA_dh_N"/>
    <property type="match status" value="1"/>
</dbReference>
<feature type="domain" description="Acyl-CoA dehydrogenase/oxidase C-terminal" evidence="11">
    <location>
        <begin position="282"/>
        <end position="445"/>
    </location>
</feature>
<dbReference type="PANTHER" id="PTHR42803">
    <property type="entry name" value="ACYL-COA DEHYDROGENASE"/>
    <property type="match status" value="1"/>
</dbReference>
<dbReference type="Gene3D" id="2.40.110.10">
    <property type="entry name" value="Butyryl-CoA Dehydrogenase, subunit A, domain 2"/>
    <property type="match status" value="1"/>
</dbReference>
<dbReference type="InterPro" id="IPR006091">
    <property type="entry name" value="Acyl-CoA_Oxase/DH_mid-dom"/>
</dbReference>
<comment type="similarity">
    <text evidence="2 10">Belongs to the acyl-CoA dehydrogenase family.</text>
</comment>
<evidence type="ECO:0000256" key="5">
    <source>
        <dbReference type="ARBA" id="ARBA00023002"/>
    </source>
</evidence>
<evidence type="ECO:0000256" key="9">
    <source>
        <dbReference type="ARBA" id="ARBA00069043"/>
    </source>
</evidence>
<evidence type="ECO:0000256" key="3">
    <source>
        <dbReference type="ARBA" id="ARBA00022630"/>
    </source>
</evidence>
<dbReference type="PANTHER" id="PTHR42803:SF1">
    <property type="entry name" value="BROAD-SPECIFICITY LINEAR ACYL-COA DEHYDROGENASE FADE5"/>
    <property type="match status" value="1"/>
</dbReference>
<evidence type="ECO:0000259" key="13">
    <source>
        <dbReference type="Pfam" id="PF02771"/>
    </source>
</evidence>
<sequence length="592" mass="64063">MYDPSENDLRFAIQHTIGLDQISHLDAFADVSPDLVDAVLSEAAKIAREELAPCNNTGDTQGSKWNSDFTVTTPDGFKKAHDALSAGGWYGIEIAEEFGGQALPHLISAAVGEMFHSANMGFSLCHLLTQGLTHALTVSASQEQKEKFLPPMAEGRWTGTMNLTEPQAGTDLAAIKSTAVKEGDHYRIKGQKIFITYGEHDMAENIVHLVLARAEGAPEGVNGISVFIVPKFLVNDDGSLGERNDVKCVSIEHKLGINGSPTAVLQFGEEKGAIGYLVGEENQGLKIMFGMMNHARFGVGIQGLSISNRAFYQAKEYASERVQGRPLDRNEKDTIDHHPDVMRLLATMRAEIEGQRGMSLYGAAALDRAHYESGDDKAFWTERSSLMVPIIKGWLTERSLNLTSDAVQVHGGMGFIEETGAAQHYRDARILPIYEGTTAIQANDLMFRKTLRDGGKAVNALLAEIKTDAETASKSDDANIANAAADVLRGTETAIRAVEFILSNTLSQREAAAISVPYLMMMGTLTGGWMSVKSALAAKGAMNEGTWDQTFLDAKISLAQVFAKHTLPEVEKYAKIVLDGGASIEAMAPEIL</sequence>
<name>A0A2G5KD88_9RHOB</name>
<keyword evidence="4 10" id="KW-0274">FAD</keyword>
<proteinExistence type="inferred from homology"/>
<evidence type="ECO:0000256" key="8">
    <source>
        <dbReference type="ARBA" id="ARBA00066694"/>
    </source>
</evidence>
<evidence type="ECO:0000256" key="7">
    <source>
        <dbReference type="ARBA" id="ARBA00058683"/>
    </source>
</evidence>
<evidence type="ECO:0000313" key="16">
    <source>
        <dbReference type="Proteomes" id="UP000231516"/>
    </source>
</evidence>
<comment type="caution">
    <text evidence="15">The sequence shown here is derived from an EMBL/GenBank/DDBJ whole genome shotgun (WGS) entry which is preliminary data.</text>
</comment>
<dbReference type="InterPro" id="IPR009100">
    <property type="entry name" value="AcylCoA_DH/oxidase_NM_dom_sf"/>
</dbReference>